<name>A0AA36NLD1_9DINO</name>
<sequence>MGSSLGRCACAICGADTPKRERTASSLQAEQAVERSHENHPAASRSSSWLAPVCLYLLLELLSRLGLPVLASPRLWAALCILFFWAWYSVEPSQPAQKWSPPEDASAEGLGEFLENLATQLDSRTPPEDPTSLRADGWKNISTKGYSRVSKSASRGRARIFMKMLKVPKMTTQVYLNINSSDQEKYFPWFLMSGNTVKGGAIPIFLALEHWPSWFPFCQRVEKLKQLGTNQAIYLVRYKITFLTVDVVLLAALVDNLHKGKVELLFATPPARCKKWMGITVPSRTASFRFVLQGMRLSVRPKTSCSGQVVLQAETLDEVQFAWATTIFWQACASRIIGLIASMQSRFEGSVLEAHYRGDTKEAEAQRRQFLEVKAHLDSFCSQR</sequence>
<evidence type="ECO:0000313" key="2">
    <source>
        <dbReference type="Proteomes" id="UP001178507"/>
    </source>
</evidence>
<evidence type="ECO:0000313" key="1">
    <source>
        <dbReference type="EMBL" id="CAJ1408951.1"/>
    </source>
</evidence>
<keyword evidence="2" id="KW-1185">Reference proteome</keyword>
<reference evidence="1" key="1">
    <citation type="submission" date="2023-08" db="EMBL/GenBank/DDBJ databases">
        <authorList>
            <person name="Chen Y."/>
            <person name="Shah S."/>
            <person name="Dougan E. K."/>
            <person name="Thang M."/>
            <person name="Chan C."/>
        </authorList>
    </citation>
    <scope>NUCLEOTIDE SEQUENCE</scope>
</reference>
<proteinExistence type="predicted"/>
<organism evidence="1 2">
    <name type="scientific">Effrenium voratum</name>
    <dbReference type="NCBI Taxonomy" id="2562239"/>
    <lineage>
        <taxon>Eukaryota</taxon>
        <taxon>Sar</taxon>
        <taxon>Alveolata</taxon>
        <taxon>Dinophyceae</taxon>
        <taxon>Suessiales</taxon>
        <taxon>Symbiodiniaceae</taxon>
        <taxon>Effrenium</taxon>
    </lineage>
</organism>
<gene>
    <name evidence="1" type="ORF">EVOR1521_LOCUS30166</name>
</gene>
<protein>
    <submittedName>
        <fullName evidence="1">Uncharacterized protein</fullName>
    </submittedName>
</protein>
<dbReference type="Proteomes" id="UP001178507">
    <property type="component" value="Unassembled WGS sequence"/>
</dbReference>
<comment type="caution">
    <text evidence="1">The sequence shown here is derived from an EMBL/GenBank/DDBJ whole genome shotgun (WGS) entry which is preliminary data.</text>
</comment>
<accession>A0AA36NLD1</accession>
<dbReference type="EMBL" id="CAUJNA010003741">
    <property type="protein sequence ID" value="CAJ1408951.1"/>
    <property type="molecule type" value="Genomic_DNA"/>
</dbReference>
<dbReference type="AlphaFoldDB" id="A0AA36NLD1"/>